<organism evidence="2 3">
    <name type="scientific">Puccinia sorghi</name>
    <dbReference type="NCBI Taxonomy" id="27349"/>
    <lineage>
        <taxon>Eukaryota</taxon>
        <taxon>Fungi</taxon>
        <taxon>Dikarya</taxon>
        <taxon>Basidiomycota</taxon>
        <taxon>Pucciniomycotina</taxon>
        <taxon>Pucciniomycetes</taxon>
        <taxon>Pucciniales</taxon>
        <taxon>Pucciniaceae</taxon>
        <taxon>Puccinia</taxon>
    </lineage>
</organism>
<keyword evidence="3" id="KW-1185">Reference proteome</keyword>
<sequence length="279" mass="30571">MVNFCNFAFVAIALSLTTVTSKRSMGAPRKIASVNLEPVFEPLFATRAHLTKKTIKSSHKISNSSEFTPTPVIPQKTTEKVRKTSERLERRTLGRVNFKLIRVFGYLEECLNGILPHTQVIRTLCAGEFRGDPERLGWDLVGKLRAILEALNICLAKIKDCGRAPTPSGLPGGRAPSVGDICQILFKIMCEIRTCCILIASLCNRFSIIRQICDNTLCQITECLVSITIALGGEVGNVFSGLGALFGTIPGFFKVQFGFAAMPRILGASNSFFSFEAFL</sequence>
<evidence type="ECO:0000313" key="3">
    <source>
        <dbReference type="Proteomes" id="UP000037035"/>
    </source>
</evidence>
<protein>
    <submittedName>
        <fullName evidence="2">Uncharacterized protein</fullName>
    </submittedName>
</protein>
<dbReference type="AlphaFoldDB" id="A0A0L6VCG2"/>
<proteinExistence type="predicted"/>
<comment type="caution">
    <text evidence="2">The sequence shown here is derived from an EMBL/GenBank/DDBJ whole genome shotgun (WGS) entry which is preliminary data.</text>
</comment>
<evidence type="ECO:0000313" key="2">
    <source>
        <dbReference type="EMBL" id="KNZ58267.1"/>
    </source>
</evidence>
<name>A0A0L6VCG2_9BASI</name>
<dbReference type="VEuPathDB" id="FungiDB:VP01_1962g3"/>
<evidence type="ECO:0000256" key="1">
    <source>
        <dbReference type="SAM" id="SignalP"/>
    </source>
</evidence>
<accession>A0A0L6VCG2</accession>
<dbReference type="OrthoDB" id="2499903at2759"/>
<reference evidence="2 3" key="1">
    <citation type="submission" date="2015-08" db="EMBL/GenBank/DDBJ databases">
        <title>Next Generation Sequencing and Analysis of the Genome of Puccinia sorghi L Schw, the Causal Agent of Maize Common Rust.</title>
        <authorList>
            <person name="Rochi L."/>
            <person name="Burguener G."/>
            <person name="Darino M."/>
            <person name="Turjanski A."/>
            <person name="Kreff E."/>
            <person name="Dieguez M.J."/>
            <person name="Sacco F."/>
        </authorList>
    </citation>
    <scope>NUCLEOTIDE SEQUENCE [LARGE SCALE GENOMIC DNA]</scope>
    <source>
        <strain evidence="2 3">RO10H11247</strain>
    </source>
</reference>
<feature type="chain" id="PRO_5005568381" evidence="1">
    <location>
        <begin position="22"/>
        <end position="279"/>
    </location>
</feature>
<feature type="signal peptide" evidence="1">
    <location>
        <begin position="1"/>
        <end position="21"/>
    </location>
</feature>
<keyword evidence="1" id="KW-0732">Signal</keyword>
<dbReference type="EMBL" id="LAVV01006795">
    <property type="protein sequence ID" value="KNZ58267.1"/>
    <property type="molecule type" value="Genomic_DNA"/>
</dbReference>
<dbReference type="Proteomes" id="UP000037035">
    <property type="component" value="Unassembled WGS sequence"/>
</dbReference>
<gene>
    <name evidence="2" type="ORF">VP01_1962g3</name>
</gene>